<accession>A0A9K3JC04</accession>
<comment type="subcellular location">
    <subcellularLocation>
        <location evidence="1">Endomembrane system</location>
    </subcellularLocation>
</comment>
<dbReference type="GO" id="GO:0005886">
    <property type="term" value="C:plasma membrane"/>
    <property type="evidence" value="ECO:0000318"/>
    <property type="project" value="GO_Central"/>
</dbReference>
<dbReference type="Proteomes" id="UP000215914">
    <property type="component" value="Unassembled WGS sequence"/>
</dbReference>
<reference evidence="9" key="1">
    <citation type="journal article" date="2017" name="Nature">
        <title>The sunflower genome provides insights into oil metabolism, flowering and Asterid evolution.</title>
        <authorList>
            <person name="Badouin H."/>
            <person name="Gouzy J."/>
            <person name="Grassa C.J."/>
            <person name="Murat F."/>
            <person name="Staton S.E."/>
            <person name="Cottret L."/>
            <person name="Lelandais-Briere C."/>
            <person name="Owens G.L."/>
            <person name="Carrere S."/>
            <person name="Mayjonade B."/>
            <person name="Legrand L."/>
            <person name="Gill N."/>
            <person name="Kane N.C."/>
            <person name="Bowers J.E."/>
            <person name="Hubner S."/>
            <person name="Bellec A."/>
            <person name="Berard A."/>
            <person name="Berges H."/>
            <person name="Blanchet N."/>
            <person name="Boniface M.C."/>
            <person name="Brunel D."/>
            <person name="Catrice O."/>
            <person name="Chaidir N."/>
            <person name="Claudel C."/>
            <person name="Donnadieu C."/>
            <person name="Faraut T."/>
            <person name="Fievet G."/>
            <person name="Helmstetter N."/>
            <person name="King M."/>
            <person name="Knapp S.J."/>
            <person name="Lai Z."/>
            <person name="Le Paslier M.C."/>
            <person name="Lippi Y."/>
            <person name="Lorenzon L."/>
            <person name="Mandel J.R."/>
            <person name="Marage G."/>
            <person name="Marchand G."/>
            <person name="Marquand E."/>
            <person name="Bret-Mestries E."/>
            <person name="Morien E."/>
            <person name="Nambeesan S."/>
            <person name="Nguyen T."/>
            <person name="Pegot-Espagnet P."/>
            <person name="Pouilly N."/>
            <person name="Raftis F."/>
            <person name="Sallet E."/>
            <person name="Schiex T."/>
            <person name="Thomas J."/>
            <person name="Vandecasteele C."/>
            <person name="Vares D."/>
            <person name="Vear F."/>
            <person name="Vautrin S."/>
            <person name="Crespi M."/>
            <person name="Mangin B."/>
            <person name="Burke J.M."/>
            <person name="Salse J."/>
            <person name="Munos S."/>
            <person name="Vincourt P."/>
            <person name="Rieseberg L.H."/>
            <person name="Langlade N.B."/>
        </authorList>
    </citation>
    <scope>NUCLEOTIDE SEQUENCE</scope>
    <source>
        <tissue evidence="9">Leaves</tissue>
    </source>
</reference>
<evidence type="ECO:0000256" key="5">
    <source>
        <dbReference type="ARBA" id="ARBA00022989"/>
    </source>
</evidence>
<gene>
    <name evidence="9" type="ORF">HanXRQr2_Chr04g0190251</name>
</gene>
<evidence type="ECO:0000256" key="2">
    <source>
        <dbReference type="ARBA" id="ARBA00022676"/>
    </source>
</evidence>
<dbReference type="GO" id="GO:0016760">
    <property type="term" value="F:cellulose synthase (UDP-forming) activity"/>
    <property type="evidence" value="ECO:0007669"/>
    <property type="project" value="UniProtKB-EC"/>
</dbReference>
<keyword evidence="2 9" id="KW-0328">Glycosyltransferase</keyword>
<dbReference type="AlphaFoldDB" id="A0A9K3JC04"/>
<keyword evidence="3 9" id="KW-0808">Transferase</keyword>
<comment type="caution">
    <text evidence="9">The sequence shown here is derived from an EMBL/GenBank/DDBJ whole genome shotgun (WGS) entry which is preliminary data.</text>
</comment>
<feature type="transmembrane region" description="Helical" evidence="8">
    <location>
        <begin position="253"/>
        <end position="273"/>
    </location>
</feature>
<protein>
    <submittedName>
        <fullName evidence="9">Cellulose synthase (UDP-forming)</fullName>
        <ecNumber evidence="9">2.4.1.12</ecNumber>
    </submittedName>
</protein>
<dbReference type="GO" id="GO:0012505">
    <property type="term" value="C:endomembrane system"/>
    <property type="evidence" value="ECO:0007669"/>
    <property type="project" value="UniProtKB-SubCell"/>
</dbReference>
<keyword evidence="6 8" id="KW-0472">Membrane</keyword>
<dbReference type="EC" id="2.4.1.12" evidence="9"/>
<dbReference type="PANTHER" id="PTHR13301">
    <property type="entry name" value="X-BOX TRANSCRIPTION FACTOR-RELATED"/>
    <property type="match status" value="1"/>
</dbReference>
<evidence type="ECO:0000256" key="1">
    <source>
        <dbReference type="ARBA" id="ARBA00004308"/>
    </source>
</evidence>
<keyword evidence="5 8" id="KW-1133">Transmembrane helix</keyword>
<evidence type="ECO:0000313" key="10">
    <source>
        <dbReference type="Proteomes" id="UP000215914"/>
    </source>
</evidence>
<feature type="transmembrane region" description="Helical" evidence="8">
    <location>
        <begin position="218"/>
        <end position="241"/>
    </location>
</feature>
<evidence type="ECO:0000256" key="6">
    <source>
        <dbReference type="ARBA" id="ARBA00023136"/>
    </source>
</evidence>
<dbReference type="Pfam" id="PF03552">
    <property type="entry name" value="Cellulose_synt"/>
    <property type="match status" value="1"/>
</dbReference>
<dbReference type="InterPro" id="IPR005150">
    <property type="entry name" value="Cellulose_synth"/>
</dbReference>
<feature type="transmembrane region" description="Helical" evidence="8">
    <location>
        <begin position="165"/>
        <end position="183"/>
    </location>
</feature>
<keyword evidence="4 8" id="KW-0812">Transmembrane</keyword>
<evidence type="ECO:0000256" key="3">
    <source>
        <dbReference type="ARBA" id="ARBA00022679"/>
    </source>
</evidence>
<dbReference type="GO" id="GO:0009833">
    <property type="term" value="P:plant-type primary cell wall biogenesis"/>
    <property type="evidence" value="ECO:0000318"/>
    <property type="project" value="GO_Central"/>
</dbReference>
<keyword evidence="10" id="KW-1185">Reference proteome</keyword>
<evidence type="ECO:0000256" key="8">
    <source>
        <dbReference type="SAM" id="Phobius"/>
    </source>
</evidence>
<dbReference type="Gramene" id="mRNA:HanXRQr2_Chr04g0190251">
    <property type="protein sequence ID" value="mRNA:HanXRQr2_Chr04g0190251"/>
    <property type="gene ID" value="HanXRQr2_Chr04g0190251"/>
</dbReference>
<name>A0A9K3JC04_HELAN</name>
<evidence type="ECO:0000256" key="7">
    <source>
        <dbReference type="ARBA" id="ARBA00023316"/>
    </source>
</evidence>
<dbReference type="GO" id="GO:0071555">
    <property type="term" value="P:cell wall organization"/>
    <property type="evidence" value="ECO:0007669"/>
    <property type="project" value="UniProtKB-KW"/>
</dbReference>
<dbReference type="GO" id="GO:0016759">
    <property type="term" value="F:cellulose synthase activity"/>
    <property type="evidence" value="ECO:0000318"/>
    <property type="project" value="GO_Central"/>
</dbReference>
<feature type="transmembrane region" description="Helical" evidence="8">
    <location>
        <begin position="128"/>
        <end position="144"/>
    </location>
</feature>
<proteinExistence type="predicted"/>
<sequence length="308" mass="35155">MTNLLVGWLYGSVAEDILTGLNIHGRGWKSVVCSPDPLAFLGCAPPTLVSSLTQQKRWADGVLEILFSDKNPLLLTIKGNLWFRQALAYYWICLWGPRSIPELCYASLPAYCIITGSNFLPKINERPIIIQVGIFIIYNAYFFWECKRQGMSLRMWWNLQKMGRVTSMTAWLFGFLNVMLKLVGLSKSVFEITQKEYKSIDGDDDKNVGRFTYNTSPMIIPGVFILFVNMIALVNGVLRLLKVDYNDIWMEVLGLGLGEMFCSVWVMVCFWEFLKGLFGNGKYGIPYPSIWKSGVLAFFFVHLCRSFS</sequence>
<organism evidence="9 10">
    <name type="scientific">Helianthus annuus</name>
    <name type="common">Common sunflower</name>
    <dbReference type="NCBI Taxonomy" id="4232"/>
    <lineage>
        <taxon>Eukaryota</taxon>
        <taxon>Viridiplantae</taxon>
        <taxon>Streptophyta</taxon>
        <taxon>Embryophyta</taxon>
        <taxon>Tracheophyta</taxon>
        <taxon>Spermatophyta</taxon>
        <taxon>Magnoliopsida</taxon>
        <taxon>eudicotyledons</taxon>
        <taxon>Gunneridae</taxon>
        <taxon>Pentapetalae</taxon>
        <taxon>asterids</taxon>
        <taxon>campanulids</taxon>
        <taxon>Asterales</taxon>
        <taxon>Asteraceae</taxon>
        <taxon>Asteroideae</taxon>
        <taxon>Heliantheae alliance</taxon>
        <taxon>Heliantheae</taxon>
        <taxon>Helianthus</taxon>
    </lineage>
</organism>
<evidence type="ECO:0000313" key="9">
    <source>
        <dbReference type="EMBL" id="KAF5812234.1"/>
    </source>
</evidence>
<dbReference type="EMBL" id="MNCJ02000319">
    <property type="protein sequence ID" value="KAF5812234.1"/>
    <property type="molecule type" value="Genomic_DNA"/>
</dbReference>
<dbReference type="GO" id="GO:0030244">
    <property type="term" value="P:cellulose biosynthetic process"/>
    <property type="evidence" value="ECO:0000318"/>
    <property type="project" value="GO_Central"/>
</dbReference>
<feature type="transmembrane region" description="Helical" evidence="8">
    <location>
        <begin position="285"/>
        <end position="304"/>
    </location>
</feature>
<evidence type="ECO:0000256" key="4">
    <source>
        <dbReference type="ARBA" id="ARBA00022692"/>
    </source>
</evidence>
<keyword evidence="7" id="KW-0961">Cell wall biogenesis/degradation</keyword>
<reference evidence="9" key="2">
    <citation type="submission" date="2020-06" db="EMBL/GenBank/DDBJ databases">
        <title>Helianthus annuus Genome sequencing and assembly Release 2.</title>
        <authorList>
            <person name="Gouzy J."/>
            <person name="Langlade N."/>
            <person name="Munos S."/>
        </authorList>
    </citation>
    <scope>NUCLEOTIDE SEQUENCE</scope>
    <source>
        <tissue evidence="9">Leaves</tissue>
    </source>
</reference>